<dbReference type="eggNOG" id="COG3190">
    <property type="taxonomic scope" value="Bacteria"/>
</dbReference>
<dbReference type="OrthoDB" id="2052591at2"/>
<dbReference type="InterPro" id="IPR052205">
    <property type="entry name" value="FliO/MopB"/>
</dbReference>
<reference evidence="10" key="1">
    <citation type="submission" date="2009-02" db="EMBL/GenBank/DDBJ databases">
        <authorList>
            <person name="Fulton L."/>
            <person name="Clifton S."/>
            <person name="Fulton B."/>
            <person name="Xu J."/>
            <person name="Minx P."/>
            <person name="Pepin K.H."/>
            <person name="Johnson M."/>
            <person name="Bhonagiri V."/>
            <person name="Nash W.E."/>
            <person name="Mardis E.R."/>
            <person name="Wilson R.K."/>
        </authorList>
    </citation>
    <scope>NUCLEOTIDE SEQUENCE [LARGE SCALE GENOMIC DNA]</scope>
    <source>
        <strain evidence="10">DSM 15053</strain>
    </source>
</reference>
<evidence type="ECO:0000256" key="6">
    <source>
        <dbReference type="ARBA" id="ARBA00023136"/>
    </source>
</evidence>
<evidence type="ECO:0008006" key="12">
    <source>
        <dbReference type="Google" id="ProtNLM"/>
    </source>
</evidence>
<dbReference type="GO" id="GO:0044781">
    <property type="term" value="P:bacterial-type flagellum organization"/>
    <property type="evidence" value="ECO:0007669"/>
    <property type="project" value="InterPro"/>
</dbReference>
<evidence type="ECO:0000256" key="8">
    <source>
        <dbReference type="ARBA" id="ARBA00037937"/>
    </source>
</evidence>
<dbReference type="PANTHER" id="PTHR38766">
    <property type="entry name" value="FLAGELLAR PROTEIN FLIO"/>
    <property type="match status" value="1"/>
</dbReference>
<dbReference type="RefSeq" id="WP_006443405.1">
    <property type="nucleotide sequence ID" value="NZ_CP036524.1"/>
</dbReference>
<organism evidence="10 11">
    <name type="scientific">[Clostridium] hylemonae DSM 15053</name>
    <dbReference type="NCBI Taxonomy" id="553973"/>
    <lineage>
        <taxon>Bacteria</taxon>
        <taxon>Bacillati</taxon>
        <taxon>Bacillota</taxon>
        <taxon>Clostridia</taxon>
        <taxon>Lachnospirales</taxon>
        <taxon>Lachnospiraceae</taxon>
    </lineage>
</organism>
<name>C0C1N8_9FIRM</name>
<evidence type="ECO:0000313" key="11">
    <source>
        <dbReference type="Proteomes" id="UP000004893"/>
    </source>
</evidence>
<evidence type="ECO:0000256" key="7">
    <source>
        <dbReference type="ARBA" id="ARBA00023143"/>
    </source>
</evidence>
<dbReference type="InterPro" id="IPR022781">
    <property type="entry name" value="Flagellar_biosynth_FliO"/>
</dbReference>
<dbReference type="EMBL" id="ABYI02000022">
    <property type="protein sequence ID" value="EEG74052.1"/>
    <property type="molecule type" value="Genomic_DNA"/>
</dbReference>
<evidence type="ECO:0000256" key="3">
    <source>
        <dbReference type="ARBA" id="ARBA00022475"/>
    </source>
</evidence>
<keyword evidence="3" id="KW-1003">Cell membrane</keyword>
<keyword evidence="7" id="KW-0975">Bacterial flagellum</keyword>
<keyword evidence="5 9" id="KW-1133">Transmembrane helix</keyword>
<dbReference type="HOGENOM" id="CLU_152430_2_1_9"/>
<dbReference type="PANTHER" id="PTHR38766:SF1">
    <property type="entry name" value="FLAGELLAR PROTEIN FLIO"/>
    <property type="match status" value="1"/>
</dbReference>
<dbReference type="STRING" id="553973.CLOHYLEM_06058"/>
<protein>
    <recommendedName>
        <fullName evidence="12">Flagellar protein</fullName>
    </recommendedName>
</protein>
<proteinExistence type="inferred from homology"/>
<evidence type="ECO:0000256" key="1">
    <source>
        <dbReference type="ARBA" id="ARBA00004117"/>
    </source>
</evidence>
<comment type="caution">
    <text evidence="10">The sequence shown here is derived from an EMBL/GenBank/DDBJ whole genome shotgun (WGS) entry which is preliminary data.</text>
</comment>
<dbReference type="GO" id="GO:0005886">
    <property type="term" value="C:plasma membrane"/>
    <property type="evidence" value="ECO:0007669"/>
    <property type="project" value="UniProtKB-SubCell"/>
</dbReference>
<sequence>MLNGFFTAAGTLLIVVLILYLAYVCSKYVAKTGKMKGSSRYIRMVDQIGAGQDRTIAVVQTGRGYLLLGITAAQITVLKELGEEELEEIESPAGQSTEFTDFRSVMEKIGKRKRSE</sequence>
<reference evidence="10" key="2">
    <citation type="submission" date="2013-06" db="EMBL/GenBank/DDBJ databases">
        <title>Draft genome sequence of Clostridium hylemonae (DSM 15053).</title>
        <authorList>
            <person name="Sudarsanam P."/>
            <person name="Ley R."/>
            <person name="Guruge J."/>
            <person name="Turnbaugh P.J."/>
            <person name="Mahowald M."/>
            <person name="Liep D."/>
            <person name="Gordon J."/>
        </authorList>
    </citation>
    <scope>NUCLEOTIDE SEQUENCE</scope>
    <source>
        <strain evidence="10">DSM 15053</strain>
    </source>
</reference>
<keyword evidence="11" id="KW-1185">Reference proteome</keyword>
<evidence type="ECO:0000256" key="4">
    <source>
        <dbReference type="ARBA" id="ARBA00022692"/>
    </source>
</evidence>
<comment type="similarity">
    <text evidence="8">Belongs to the FliO/MopB family.</text>
</comment>
<dbReference type="Proteomes" id="UP000004893">
    <property type="component" value="Unassembled WGS sequence"/>
</dbReference>
<keyword evidence="4 9" id="KW-0812">Transmembrane</keyword>
<comment type="subcellular location">
    <subcellularLocation>
        <location evidence="1">Bacterial flagellum basal body</location>
    </subcellularLocation>
    <subcellularLocation>
        <location evidence="2">Cell membrane</location>
    </subcellularLocation>
</comment>
<dbReference type="GO" id="GO:0009425">
    <property type="term" value="C:bacterial-type flagellum basal body"/>
    <property type="evidence" value="ECO:0007669"/>
    <property type="project" value="UniProtKB-SubCell"/>
</dbReference>
<evidence type="ECO:0000256" key="9">
    <source>
        <dbReference type="SAM" id="Phobius"/>
    </source>
</evidence>
<keyword evidence="6 9" id="KW-0472">Membrane</keyword>
<accession>C0C1N8</accession>
<feature type="transmembrane region" description="Helical" evidence="9">
    <location>
        <begin position="6"/>
        <end position="30"/>
    </location>
</feature>
<evidence type="ECO:0000313" key="10">
    <source>
        <dbReference type="EMBL" id="EEG74052.1"/>
    </source>
</evidence>
<gene>
    <name evidence="10" type="ORF">CLOHYLEM_06058</name>
</gene>
<evidence type="ECO:0000256" key="5">
    <source>
        <dbReference type="ARBA" id="ARBA00022989"/>
    </source>
</evidence>
<evidence type="ECO:0000256" key="2">
    <source>
        <dbReference type="ARBA" id="ARBA00004236"/>
    </source>
</evidence>
<dbReference type="Pfam" id="PF04347">
    <property type="entry name" value="FliO"/>
    <property type="match status" value="1"/>
</dbReference>
<dbReference type="AlphaFoldDB" id="C0C1N8"/>